<dbReference type="Proteomes" id="UP000018877">
    <property type="component" value="Unassembled WGS sequence"/>
</dbReference>
<keyword evidence="4 7" id="KW-0812">Transmembrane</keyword>
<evidence type="ECO:0000313" key="8">
    <source>
        <dbReference type="EMBL" id="ETI65901.1"/>
    </source>
</evidence>
<evidence type="ECO:0000256" key="7">
    <source>
        <dbReference type="SAM" id="Phobius"/>
    </source>
</evidence>
<feature type="transmembrane region" description="Helical" evidence="7">
    <location>
        <begin position="155"/>
        <end position="178"/>
    </location>
</feature>
<dbReference type="Pfam" id="PF03773">
    <property type="entry name" value="ArsP_1"/>
    <property type="match status" value="1"/>
</dbReference>
<reference evidence="8 9" key="1">
    <citation type="journal article" date="2014" name="Environ. Microbiol.">
        <title>The nitrate-ammonifying and nosZ-carrying bacterium Bacillus vireti is a potent source and sink for nitric and nitrous oxide under high nitrate conditions.</title>
        <authorList>
            <person name="Mania D."/>
            <person name="Heylen K."/>
            <person name="van Spanning R.J."/>
            <person name="Frostegard A."/>
        </authorList>
    </citation>
    <scope>NUCLEOTIDE SEQUENCE [LARGE SCALE GENOMIC DNA]</scope>
    <source>
        <strain evidence="8 9">LMG 21834</strain>
    </source>
</reference>
<keyword evidence="3" id="KW-1003">Cell membrane</keyword>
<feature type="transmembrane region" description="Helical" evidence="7">
    <location>
        <begin position="12"/>
        <end position="29"/>
    </location>
</feature>
<dbReference type="GO" id="GO:0005886">
    <property type="term" value="C:plasma membrane"/>
    <property type="evidence" value="ECO:0007669"/>
    <property type="project" value="UniProtKB-SubCell"/>
</dbReference>
<feature type="transmembrane region" description="Helical" evidence="7">
    <location>
        <begin position="223"/>
        <end position="244"/>
    </location>
</feature>
<feature type="transmembrane region" description="Helical" evidence="7">
    <location>
        <begin position="50"/>
        <end position="72"/>
    </location>
</feature>
<dbReference type="AlphaFoldDB" id="A0AB94IFL3"/>
<feature type="transmembrane region" description="Helical" evidence="7">
    <location>
        <begin position="286"/>
        <end position="307"/>
    </location>
</feature>
<feature type="transmembrane region" description="Helical" evidence="7">
    <location>
        <begin position="126"/>
        <end position="149"/>
    </location>
</feature>
<dbReference type="InterPro" id="IPR052923">
    <property type="entry name" value="UPF0718"/>
</dbReference>
<evidence type="ECO:0008006" key="10">
    <source>
        <dbReference type="Google" id="ProtNLM"/>
    </source>
</evidence>
<feature type="transmembrane region" description="Helical" evidence="7">
    <location>
        <begin position="92"/>
        <end position="114"/>
    </location>
</feature>
<dbReference type="EMBL" id="ALAN01000215">
    <property type="protein sequence ID" value="ETI65901.1"/>
    <property type="molecule type" value="Genomic_DNA"/>
</dbReference>
<dbReference type="PANTHER" id="PTHR34184">
    <property type="entry name" value="UPF0718 PROTEIN YCGR"/>
    <property type="match status" value="1"/>
</dbReference>
<evidence type="ECO:0000256" key="1">
    <source>
        <dbReference type="ARBA" id="ARBA00004651"/>
    </source>
</evidence>
<gene>
    <name evidence="8" type="ORF">BAVI_25379</name>
</gene>
<evidence type="ECO:0000256" key="6">
    <source>
        <dbReference type="ARBA" id="ARBA00023136"/>
    </source>
</evidence>
<feature type="transmembrane region" description="Helical" evidence="7">
    <location>
        <begin position="313"/>
        <end position="332"/>
    </location>
</feature>
<proteinExistence type="inferred from homology"/>
<name>A0AB94IFL3_9BACI</name>
<comment type="subcellular location">
    <subcellularLocation>
        <location evidence="1">Cell membrane</location>
        <topology evidence="1">Multi-pass membrane protein</topology>
    </subcellularLocation>
</comment>
<evidence type="ECO:0000256" key="3">
    <source>
        <dbReference type="ARBA" id="ARBA00022475"/>
    </source>
</evidence>
<dbReference type="InterPro" id="IPR005524">
    <property type="entry name" value="DUF318"/>
</dbReference>
<evidence type="ECO:0000256" key="4">
    <source>
        <dbReference type="ARBA" id="ARBA00022692"/>
    </source>
</evidence>
<evidence type="ECO:0000313" key="9">
    <source>
        <dbReference type="Proteomes" id="UP000018877"/>
    </source>
</evidence>
<keyword evidence="5 7" id="KW-1133">Transmembrane helix</keyword>
<organism evidence="8 9">
    <name type="scientific">Neobacillus vireti LMG 21834</name>
    <dbReference type="NCBI Taxonomy" id="1131730"/>
    <lineage>
        <taxon>Bacteria</taxon>
        <taxon>Bacillati</taxon>
        <taxon>Bacillota</taxon>
        <taxon>Bacilli</taxon>
        <taxon>Bacillales</taxon>
        <taxon>Bacillaceae</taxon>
        <taxon>Neobacillus</taxon>
    </lineage>
</organism>
<evidence type="ECO:0000256" key="2">
    <source>
        <dbReference type="ARBA" id="ARBA00006386"/>
    </source>
</evidence>
<dbReference type="RefSeq" id="WP_024031228.1">
    <property type="nucleotide sequence ID" value="NZ_ALAN01000215.1"/>
</dbReference>
<sequence length="338" mass="37789">MKVTYNFFKELLGYLVGLLIFGLIFILFMNGSFTSFSFQLPKSVINVNTIFISIIIEAIPFVLLGVFVSSLIQMYVSEERLQKIIPKNPFLALIPAALLGVLFPVCECAIVPVVRRLIKKGMPLHVGMVLLLGAPILNPIVFFSTYVAFRMDVQMAYARMGLAFLIIIIIGLFIYLIFGNKDQLKWAREDLVASAQGTATTPRKSFKAVLYHASDEFFQMGKYLIFGAFIASLFQTFFNRSILLELGSNNLSAPPVMMGFAYALSLCSEADAFIAASFLKTFSKGSILAFLLFGPMIDFKNTIMLFGYFKTKFVIAFMVITTIVVLSVVYLFQSMVWG</sequence>
<evidence type="ECO:0000256" key="5">
    <source>
        <dbReference type="ARBA" id="ARBA00022989"/>
    </source>
</evidence>
<keyword evidence="9" id="KW-1185">Reference proteome</keyword>
<comment type="similarity">
    <text evidence="2">Belongs to the UPF0718 family.</text>
</comment>
<protein>
    <recommendedName>
        <fullName evidence="10">Permease</fullName>
    </recommendedName>
</protein>
<keyword evidence="6 7" id="KW-0472">Membrane</keyword>
<dbReference type="PANTHER" id="PTHR34184:SF4">
    <property type="entry name" value="UPF0718 PROTEIN YCGR"/>
    <property type="match status" value="1"/>
</dbReference>
<comment type="caution">
    <text evidence="8">The sequence shown here is derived from an EMBL/GenBank/DDBJ whole genome shotgun (WGS) entry which is preliminary data.</text>
</comment>
<feature type="transmembrane region" description="Helical" evidence="7">
    <location>
        <begin position="256"/>
        <end position="279"/>
    </location>
</feature>
<accession>A0AB94IFL3</accession>